<reference evidence="1" key="1">
    <citation type="submission" date="2020-08" db="EMBL/GenBank/DDBJ databases">
        <title>Multicomponent nature underlies the extraordinary mechanical properties of spider dragline silk.</title>
        <authorList>
            <person name="Kono N."/>
            <person name="Nakamura H."/>
            <person name="Mori M."/>
            <person name="Yoshida Y."/>
            <person name="Ohtoshi R."/>
            <person name="Malay A.D."/>
            <person name="Moran D.A.P."/>
            <person name="Tomita M."/>
            <person name="Numata K."/>
            <person name="Arakawa K."/>
        </authorList>
    </citation>
    <scope>NUCLEOTIDE SEQUENCE</scope>
</reference>
<sequence length="110" mass="12354">MDEPSNLHSQSLKEIVQEKVERVLAPVTAKDSGALFSIVSDKSRRYLKKVMLSDSKNVMVNVANHCILGWDVSEAFQTVIDCSRRELFSEDICQGLATLDAWKSYTTKDS</sequence>
<evidence type="ECO:0000313" key="1">
    <source>
        <dbReference type="EMBL" id="GFU19670.1"/>
    </source>
</evidence>
<keyword evidence="2" id="KW-1185">Reference proteome</keyword>
<organism evidence="1 2">
    <name type="scientific">Nephila pilipes</name>
    <name type="common">Giant wood spider</name>
    <name type="synonym">Nephila maculata</name>
    <dbReference type="NCBI Taxonomy" id="299642"/>
    <lineage>
        <taxon>Eukaryota</taxon>
        <taxon>Metazoa</taxon>
        <taxon>Ecdysozoa</taxon>
        <taxon>Arthropoda</taxon>
        <taxon>Chelicerata</taxon>
        <taxon>Arachnida</taxon>
        <taxon>Araneae</taxon>
        <taxon>Araneomorphae</taxon>
        <taxon>Entelegynae</taxon>
        <taxon>Araneoidea</taxon>
        <taxon>Nephilidae</taxon>
        <taxon>Nephila</taxon>
    </lineage>
</organism>
<gene>
    <name evidence="1" type="primary">pol_1560</name>
    <name evidence="1" type="ORF">NPIL_88281</name>
</gene>
<dbReference type="Proteomes" id="UP000887013">
    <property type="component" value="Unassembled WGS sequence"/>
</dbReference>
<accession>A0A8X6QFR1</accession>
<comment type="caution">
    <text evidence="1">The sequence shown here is derived from an EMBL/GenBank/DDBJ whole genome shotgun (WGS) entry which is preliminary data.</text>
</comment>
<evidence type="ECO:0000313" key="2">
    <source>
        <dbReference type="Proteomes" id="UP000887013"/>
    </source>
</evidence>
<dbReference type="EMBL" id="BMAW01127088">
    <property type="protein sequence ID" value="GFU19670.1"/>
    <property type="molecule type" value="Genomic_DNA"/>
</dbReference>
<protein>
    <submittedName>
        <fullName evidence="1">Retrovirus-related Pol polyprotein from transposon 297</fullName>
    </submittedName>
</protein>
<dbReference type="AlphaFoldDB" id="A0A8X6QFR1"/>
<dbReference type="OrthoDB" id="10056424at2759"/>
<proteinExistence type="predicted"/>
<name>A0A8X6QFR1_NEPPI</name>